<proteinExistence type="predicted"/>
<accession>A0AAV7PDC6</accession>
<evidence type="ECO:0008006" key="3">
    <source>
        <dbReference type="Google" id="ProtNLM"/>
    </source>
</evidence>
<organism evidence="1 2">
    <name type="scientific">Pleurodeles waltl</name>
    <name type="common">Iberian ribbed newt</name>
    <dbReference type="NCBI Taxonomy" id="8319"/>
    <lineage>
        <taxon>Eukaryota</taxon>
        <taxon>Metazoa</taxon>
        <taxon>Chordata</taxon>
        <taxon>Craniata</taxon>
        <taxon>Vertebrata</taxon>
        <taxon>Euteleostomi</taxon>
        <taxon>Amphibia</taxon>
        <taxon>Batrachia</taxon>
        <taxon>Caudata</taxon>
        <taxon>Salamandroidea</taxon>
        <taxon>Salamandridae</taxon>
        <taxon>Pleurodelinae</taxon>
        <taxon>Pleurodeles</taxon>
    </lineage>
</organism>
<reference evidence="1" key="1">
    <citation type="journal article" date="2022" name="bioRxiv">
        <title>Sequencing and chromosome-scale assembly of the giantPleurodeles waltlgenome.</title>
        <authorList>
            <person name="Brown T."/>
            <person name="Elewa A."/>
            <person name="Iarovenko S."/>
            <person name="Subramanian E."/>
            <person name="Araus A.J."/>
            <person name="Petzold A."/>
            <person name="Susuki M."/>
            <person name="Suzuki K.-i.T."/>
            <person name="Hayashi T."/>
            <person name="Toyoda A."/>
            <person name="Oliveira C."/>
            <person name="Osipova E."/>
            <person name="Leigh N.D."/>
            <person name="Simon A."/>
            <person name="Yun M.H."/>
        </authorList>
    </citation>
    <scope>NUCLEOTIDE SEQUENCE</scope>
    <source>
        <strain evidence="1">20211129_DDA</strain>
        <tissue evidence="1">Liver</tissue>
    </source>
</reference>
<dbReference type="Proteomes" id="UP001066276">
    <property type="component" value="Chromosome 7"/>
</dbReference>
<dbReference type="AlphaFoldDB" id="A0AAV7PDC6"/>
<name>A0AAV7PDC6_PLEWA</name>
<protein>
    <recommendedName>
        <fullName evidence="3">Reverse transcriptase domain-containing protein</fullName>
    </recommendedName>
</protein>
<gene>
    <name evidence="1" type="ORF">NDU88_004619</name>
</gene>
<evidence type="ECO:0000313" key="1">
    <source>
        <dbReference type="EMBL" id="KAJ1126211.1"/>
    </source>
</evidence>
<evidence type="ECO:0000313" key="2">
    <source>
        <dbReference type="Proteomes" id="UP001066276"/>
    </source>
</evidence>
<keyword evidence="2" id="KW-1185">Reference proteome</keyword>
<comment type="caution">
    <text evidence="1">The sequence shown here is derived from an EMBL/GenBank/DDBJ whole genome shotgun (WGS) entry which is preliminary data.</text>
</comment>
<dbReference type="EMBL" id="JANPWB010000011">
    <property type="protein sequence ID" value="KAJ1126211.1"/>
    <property type="molecule type" value="Genomic_DNA"/>
</dbReference>
<sequence>MYIKNLAQALRTDTQVIPLSSRVFANNIALYTDDLIVYTTDPSNTVPWLKELTDEFGDFFGYQINKAETEIMCWNLEYKERYVKSENNSKENADLKYVAVSNNQYSLDESSSIRRPLSRKEEPDIQILHDPRLKIRERIPEWTHEKNETSLGFLLTDQTLVFLGGHIGIEVSLLLIGQVALTLEHDHAGTHPQLRSKRHWRCSSGYRELRHKAWVRGDYRCTLLRFPVMM</sequence>